<sequence>MGVSSPDFRAPPPSPVASSRRSSFTANEDVLSEFLDKCGRVPNLVLPDKVFPKHRFLLNPPTFDFLRLGSASPFLMDAIDTIGCFQLINHGVPEAKLRAAADKTIFQDETEEFVLYKDVADACNSDLRELMGEAERIGKAIREKLGGRSQEEEEEEEEGVGVCYVKKHNSQIESQGWEEEEAIRMLIRGYDERHSLCLSFCHAEFHVYSKRGWFSFSPRPDAVVVTVGDQGWSGRSAHASLPRHFVSISFLYTATTATTSTTTTSSDASRIIHHQKKNTISIYQQLFLLSFSHSSSLSSLLDHFTLLASLFYNFFYKQVCQAHFSILSINAIFHAQPSCTVLLCKCELVRRGRYFTVDTNKNKIDTLQCHARFGVRNIYSFFFIISQQGSTPCICPEAKLISILI</sequence>
<dbReference type="PANTHER" id="PTHR34945">
    <property type="entry name" value="2-OXOGLUTARATE (2OG) AND FE(II)-DEPENDENT OXYGENASE SUPERFAMILY PROTEIN"/>
    <property type="match status" value="1"/>
</dbReference>
<reference evidence="2 3" key="1">
    <citation type="submission" date="2020-02" db="EMBL/GenBank/DDBJ databases">
        <authorList>
            <person name="Ma Q."/>
            <person name="Huang Y."/>
            <person name="Song X."/>
            <person name="Pei D."/>
        </authorList>
    </citation>
    <scope>NUCLEOTIDE SEQUENCE [LARGE SCALE GENOMIC DNA]</scope>
    <source>
        <strain evidence="2">Sxm20200214</strain>
        <tissue evidence="2">Leaf</tissue>
    </source>
</reference>
<protein>
    <recommendedName>
        <fullName evidence="4">Non-haem dioxygenase N-terminal domain-containing protein</fullName>
    </recommendedName>
</protein>
<gene>
    <name evidence="2" type="ORF">Bca52824_082735</name>
</gene>
<name>A0A8X7TSW2_BRACI</name>
<evidence type="ECO:0000313" key="3">
    <source>
        <dbReference type="Proteomes" id="UP000886595"/>
    </source>
</evidence>
<dbReference type="Proteomes" id="UP000886595">
    <property type="component" value="Unassembled WGS sequence"/>
</dbReference>
<evidence type="ECO:0008006" key="4">
    <source>
        <dbReference type="Google" id="ProtNLM"/>
    </source>
</evidence>
<feature type="region of interest" description="Disordered" evidence="1">
    <location>
        <begin position="1"/>
        <end position="22"/>
    </location>
</feature>
<evidence type="ECO:0000256" key="1">
    <source>
        <dbReference type="SAM" id="MobiDB-lite"/>
    </source>
</evidence>
<dbReference type="PANTHER" id="PTHR34945:SF8">
    <property type="entry name" value="DOWNSTREAM TARGET OF AGL15-4"/>
    <property type="match status" value="1"/>
</dbReference>
<keyword evidence="3" id="KW-1185">Reference proteome</keyword>
<proteinExistence type="predicted"/>
<evidence type="ECO:0000313" key="2">
    <source>
        <dbReference type="EMBL" id="KAG2252599.1"/>
    </source>
</evidence>
<comment type="caution">
    <text evidence="2">The sequence shown here is derived from an EMBL/GenBank/DDBJ whole genome shotgun (WGS) entry which is preliminary data.</text>
</comment>
<organism evidence="2 3">
    <name type="scientific">Brassica carinata</name>
    <name type="common">Ethiopian mustard</name>
    <name type="synonym">Abyssinian cabbage</name>
    <dbReference type="NCBI Taxonomy" id="52824"/>
    <lineage>
        <taxon>Eukaryota</taxon>
        <taxon>Viridiplantae</taxon>
        <taxon>Streptophyta</taxon>
        <taxon>Embryophyta</taxon>
        <taxon>Tracheophyta</taxon>
        <taxon>Spermatophyta</taxon>
        <taxon>Magnoliopsida</taxon>
        <taxon>eudicotyledons</taxon>
        <taxon>Gunneridae</taxon>
        <taxon>Pentapetalae</taxon>
        <taxon>rosids</taxon>
        <taxon>malvids</taxon>
        <taxon>Brassicales</taxon>
        <taxon>Brassicaceae</taxon>
        <taxon>Brassiceae</taxon>
        <taxon>Brassica</taxon>
    </lineage>
</organism>
<dbReference type="AlphaFoldDB" id="A0A8X7TSW2"/>
<dbReference type="EMBL" id="JAAMPC010000016">
    <property type="protein sequence ID" value="KAG2252599.1"/>
    <property type="molecule type" value="Genomic_DNA"/>
</dbReference>
<accession>A0A8X7TSW2</accession>
<dbReference type="OrthoDB" id="1928184at2759"/>